<dbReference type="Pfam" id="PF08241">
    <property type="entry name" value="Methyltransf_11"/>
    <property type="match status" value="1"/>
</dbReference>
<dbReference type="EMBL" id="OZ019910">
    <property type="protein sequence ID" value="CAK9211264.1"/>
    <property type="molecule type" value="Genomic_DNA"/>
</dbReference>
<dbReference type="PANTHER" id="PTHR43591:SF46">
    <property type="entry name" value="OS08G0411200 PROTEIN"/>
    <property type="match status" value="1"/>
</dbReference>
<sequence length="367" mass="39920">MAGALNCMISSTLSHADLLTPYKKLKGSCWKCRPWFVQQQHDGNGRRKHAIVAAAASSSSSSSSTTSTTAPPPPKTDYAYMEKENSVKLVCPVCYQPLVQTGRKGLHPLVVDASSFRCESCHKPYMSMTGIIDLTISGGAQDLEEALPSGVALFQNPLLAYVYERGYRDVFDIFNFPGYNEEFKMAQVFLKSAKGGTILDVSCGGGGFTQRFLISGDYETVIASDYSEAMLENCRGFLEKDSAVDSKKVVLIRADVARLPFATSSLAAVHAGAAIHCWPQPTMSVAEICRVLKPGGVFVASTFLLPIPPSPLAGIFTPIRRTIMQLGLPFQWWTESEVRGITEACGLVGWQSIRRGAYIVFAVHKPV</sequence>
<organism evidence="3 4">
    <name type="scientific">Sphagnum troendelagicum</name>
    <dbReference type="NCBI Taxonomy" id="128251"/>
    <lineage>
        <taxon>Eukaryota</taxon>
        <taxon>Viridiplantae</taxon>
        <taxon>Streptophyta</taxon>
        <taxon>Embryophyta</taxon>
        <taxon>Bryophyta</taxon>
        <taxon>Sphagnophytina</taxon>
        <taxon>Sphagnopsida</taxon>
        <taxon>Sphagnales</taxon>
        <taxon>Sphagnaceae</taxon>
        <taxon>Sphagnum</taxon>
    </lineage>
</organism>
<dbReference type="Gene3D" id="3.40.50.150">
    <property type="entry name" value="Vaccinia Virus protein VP39"/>
    <property type="match status" value="1"/>
</dbReference>
<evidence type="ECO:0000313" key="4">
    <source>
        <dbReference type="Proteomes" id="UP001497512"/>
    </source>
</evidence>
<accession>A0ABP0U3G5</accession>
<dbReference type="Proteomes" id="UP001497512">
    <property type="component" value="Chromosome 18"/>
</dbReference>
<dbReference type="InterPro" id="IPR029063">
    <property type="entry name" value="SAM-dependent_MTases_sf"/>
</dbReference>
<evidence type="ECO:0000259" key="2">
    <source>
        <dbReference type="Pfam" id="PF08241"/>
    </source>
</evidence>
<feature type="region of interest" description="Disordered" evidence="1">
    <location>
        <begin position="47"/>
        <end position="76"/>
    </location>
</feature>
<dbReference type="PANTHER" id="PTHR43591">
    <property type="entry name" value="METHYLTRANSFERASE"/>
    <property type="match status" value="1"/>
</dbReference>
<evidence type="ECO:0000313" key="3">
    <source>
        <dbReference type="EMBL" id="CAK9211264.1"/>
    </source>
</evidence>
<dbReference type="InterPro" id="IPR013216">
    <property type="entry name" value="Methyltransf_11"/>
</dbReference>
<reference evidence="3" key="1">
    <citation type="submission" date="2024-02" db="EMBL/GenBank/DDBJ databases">
        <authorList>
            <consortium name="ELIXIR-Norway"/>
            <consortium name="Elixir Norway"/>
        </authorList>
    </citation>
    <scope>NUCLEOTIDE SEQUENCE</scope>
</reference>
<name>A0ABP0U3G5_9BRYO</name>
<gene>
    <name evidence="3" type="ORF">CSSPTR1EN2_LOCUS10572</name>
</gene>
<feature type="domain" description="Methyltransferase type 11" evidence="2">
    <location>
        <begin position="199"/>
        <end position="299"/>
    </location>
</feature>
<dbReference type="CDD" id="cd02440">
    <property type="entry name" value="AdoMet_MTases"/>
    <property type="match status" value="1"/>
</dbReference>
<feature type="compositionally biased region" description="Low complexity" evidence="1">
    <location>
        <begin position="53"/>
        <end position="69"/>
    </location>
</feature>
<keyword evidence="4" id="KW-1185">Reference proteome</keyword>
<proteinExistence type="predicted"/>
<evidence type="ECO:0000256" key="1">
    <source>
        <dbReference type="SAM" id="MobiDB-lite"/>
    </source>
</evidence>
<dbReference type="SUPFAM" id="SSF53335">
    <property type="entry name" value="S-adenosyl-L-methionine-dependent methyltransferases"/>
    <property type="match status" value="1"/>
</dbReference>
<protein>
    <recommendedName>
        <fullName evidence="2">Methyltransferase type 11 domain-containing protein</fullName>
    </recommendedName>
</protein>